<dbReference type="SMART" id="SM00014">
    <property type="entry name" value="acidPPc"/>
    <property type="match status" value="1"/>
</dbReference>
<evidence type="ECO:0000259" key="2">
    <source>
        <dbReference type="SMART" id="SM00014"/>
    </source>
</evidence>
<comment type="caution">
    <text evidence="3">The sequence shown here is derived from an EMBL/GenBank/DDBJ whole genome shotgun (WGS) entry which is preliminary data.</text>
</comment>
<dbReference type="EMBL" id="JBDJNQ010000018">
    <property type="protein sequence ID" value="MEN5380500.1"/>
    <property type="molecule type" value="Genomic_DNA"/>
</dbReference>
<reference evidence="3 4" key="1">
    <citation type="submission" date="2024-04" db="EMBL/GenBank/DDBJ databases">
        <title>WGS of bacteria from Torrens River.</title>
        <authorList>
            <person name="Wyrsch E.R."/>
            <person name="Drigo B."/>
        </authorList>
    </citation>
    <scope>NUCLEOTIDE SEQUENCE [LARGE SCALE GENOMIC DNA]</scope>
    <source>
        <strain evidence="3 4">TWI391</strain>
    </source>
</reference>
<keyword evidence="4" id="KW-1185">Reference proteome</keyword>
<dbReference type="CDD" id="cd03394">
    <property type="entry name" value="PAP2_like_5"/>
    <property type="match status" value="1"/>
</dbReference>
<evidence type="ECO:0000256" key="1">
    <source>
        <dbReference type="SAM" id="Phobius"/>
    </source>
</evidence>
<evidence type="ECO:0000313" key="4">
    <source>
        <dbReference type="Proteomes" id="UP001409291"/>
    </source>
</evidence>
<proteinExistence type="predicted"/>
<feature type="transmembrane region" description="Helical" evidence="1">
    <location>
        <begin position="53"/>
        <end position="72"/>
    </location>
</feature>
<organism evidence="3 4">
    <name type="scientific">Sphingobacterium kitahiroshimense</name>
    <dbReference type="NCBI Taxonomy" id="470446"/>
    <lineage>
        <taxon>Bacteria</taxon>
        <taxon>Pseudomonadati</taxon>
        <taxon>Bacteroidota</taxon>
        <taxon>Sphingobacteriia</taxon>
        <taxon>Sphingobacteriales</taxon>
        <taxon>Sphingobacteriaceae</taxon>
        <taxon>Sphingobacterium</taxon>
    </lineage>
</organism>
<dbReference type="SUPFAM" id="SSF48317">
    <property type="entry name" value="Acid phosphatase/Vanadium-dependent haloperoxidase"/>
    <property type="match status" value="1"/>
</dbReference>
<evidence type="ECO:0000313" key="3">
    <source>
        <dbReference type="EMBL" id="MEN5380500.1"/>
    </source>
</evidence>
<protein>
    <submittedName>
        <fullName evidence="3">Phosphatase PAP2 family protein</fullName>
    </submittedName>
</protein>
<keyword evidence="1" id="KW-1133">Transmembrane helix</keyword>
<feature type="domain" description="Phosphatidic acid phosphatase type 2/haloperoxidase" evidence="2">
    <location>
        <begin position="123"/>
        <end position="224"/>
    </location>
</feature>
<dbReference type="InterPro" id="IPR000326">
    <property type="entry name" value="PAP2/HPO"/>
</dbReference>
<dbReference type="RefSeq" id="WP_346583374.1">
    <property type="nucleotide sequence ID" value="NZ_JBDJNQ010000018.1"/>
</dbReference>
<dbReference type="Gene3D" id="1.20.144.10">
    <property type="entry name" value="Phosphatidic acid phosphatase type 2/haloperoxidase"/>
    <property type="match status" value="1"/>
</dbReference>
<sequence length="262" mass="29703">MTSTSNKTFVLIILIILNSQSFLSKAANRAANIRQIDSLKYMNDIHKFRYNKLILPAALITTGALGLVSPALQKMDLRTKEKIMYHQPTTTRMDDYTQYFPAVMVYGLNLAGVKGLHNLNDRSIIYISSQLIAAGIVNPAKKWIGKERPDGSNRKSFPSGHTATAFSNAHFMYREYRDYNTLLSLSGYPFAIFTGVYRTINNKHWVTDVIAGAGIGILSTELAYWLYPKISAVMNKKYDDKKRILIPYYQSRAFGLSYILLF</sequence>
<dbReference type="InterPro" id="IPR036938">
    <property type="entry name" value="PAP2/HPO_sf"/>
</dbReference>
<gene>
    <name evidence="3" type="ORF">ABE541_24785</name>
</gene>
<name>A0ABV0C0Z5_9SPHI</name>
<feature type="transmembrane region" description="Helical" evidence="1">
    <location>
        <begin position="209"/>
        <end position="227"/>
    </location>
</feature>
<accession>A0ABV0C0Z5</accession>
<feature type="transmembrane region" description="Helical" evidence="1">
    <location>
        <begin position="179"/>
        <end position="197"/>
    </location>
</feature>
<keyword evidence="1" id="KW-0472">Membrane</keyword>
<dbReference type="Pfam" id="PF01569">
    <property type="entry name" value="PAP2"/>
    <property type="match status" value="1"/>
</dbReference>
<dbReference type="Proteomes" id="UP001409291">
    <property type="component" value="Unassembled WGS sequence"/>
</dbReference>
<keyword evidence="1" id="KW-0812">Transmembrane</keyword>